<proteinExistence type="inferred from homology"/>
<evidence type="ECO:0000256" key="4">
    <source>
        <dbReference type="ARBA" id="ARBA00023098"/>
    </source>
</evidence>
<dbReference type="FunFam" id="2.40.160.210:FF:000001">
    <property type="entry name" value="Acyl-CoA thioesterase II"/>
    <property type="match status" value="1"/>
</dbReference>
<comment type="similarity">
    <text evidence="1">Belongs to the C/M/P thioester hydrolase family.</text>
</comment>
<evidence type="ECO:0000256" key="1">
    <source>
        <dbReference type="ARBA" id="ARBA00006538"/>
    </source>
</evidence>
<reference evidence="10 11" key="1">
    <citation type="submission" date="2019-11" db="EMBL/GenBank/DDBJ databases">
        <authorList>
            <person name="Li J."/>
        </authorList>
    </citation>
    <scope>NUCLEOTIDE SEQUENCE [LARGE SCALE GENOMIC DNA]</scope>
    <source>
        <strain evidence="10 11">MF47</strain>
    </source>
</reference>
<dbReference type="Proteomes" id="UP000392064">
    <property type="component" value="Chromosome"/>
</dbReference>
<feature type="domain" description="Acyl-CoA thioesterase-like N-terminal HotDog" evidence="9">
    <location>
        <begin position="36"/>
        <end position="115"/>
    </location>
</feature>
<dbReference type="Pfam" id="PF02551">
    <property type="entry name" value="Acyl_CoA_thio"/>
    <property type="match status" value="1"/>
</dbReference>
<dbReference type="PANTHER" id="PTHR11066">
    <property type="entry name" value="ACYL-COA THIOESTERASE"/>
    <property type="match status" value="1"/>
</dbReference>
<dbReference type="InterPro" id="IPR049449">
    <property type="entry name" value="TesB_ACOT8-like_N"/>
</dbReference>
<evidence type="ECO:0000259" key="8">
    <source>
        <dbReference type="Pfam" id="PF02551"/>
    </source>
</evidence>
<comment type="subunit">
    <text evidence="2">Homotetramer.</text>
</comment>
<dbReference type="GO" id="GO:0006637">
    <property type="term" value="P:acyl-CoA metabolic process"/>
    <property type="evidence" value="ECO:0007669"/>
    <property type="project" value="InterPro"/>
</dbReference>
<gene>
    <name evidence="10" type="ORF">GEV26_09660</name>
</gene>
<dbReference type="Gene3D" id="2.40.160.210">
    <property type="entry name" value="Acyl-CoA thioesterase, double hotdog domain"/>
    <property type="match status" value="1"/>
</dbReference>
<feature type="domain" description="Acyl-CoA thioesterase 2 C-terminal" evidence="8">
    <location>
        <begin position="184"/>
        <end position="288"/>
    </location>
</feature>
<dbReference type="CDD" id="cd03444">
    <property type="entry name" value="Thioesterase_II_repeat1"/>
    <property type="match status" value="1"/>
</dbReference>
<evidence type="ECO:0000256" key="2">
    <source>
        <dbReference type="ARBA" id="ARBA00011881"/>
    </source>
</evidence>
<dbReference type="InterPro" id="IPR029069">
    <property type="entry name" value="HotDog_dom_sf"/>
</dbReference>
<evidence type="ECO:0000256" key="7">
    <source>
        <dbReference type="ARBA" id="ARBA00079653"/>
    </source>
</evidence>
<accession>A0A5Q2MIT0</accession>
<dbReference type="KEGG" id="aef:GEV26_09660"/>
<organism evidence="10 11">
    <name type="scientific">Aeromicrobium yanjiei</name>
    <dbReference type="NCBI Taxonomy" id="2662028"/>
    <lineage>
        <taxon>Bacteria</taxon>
        <taxon>Bacillati</taxon>
        <taxon>Actinomycetota</taxon>
        <taxon>Actinomycetes</taxon>
        <taxon>Propionibacteriales</taxon>
        <taxon>Nocardioidaceae</taxon>
        <taxon>Aeromicrobium</taxon>
    </lineage>
</organism>
<evidence type="ECO:0000256" key="6">
    <source>
        <dbReference type="ARBA" id="ARBA00071120"/>
    </source>
</evidence>
<keyword evidence="11" id="KW-1185">Reference proteome</keyword>
<evidence type="ECO:0000256" key="5">
    <source>
        <dbReference type="ARBA" id="ARBA00050943"/>
    </source>
</evidence>
<comment type="catalytic activity">
    <reaction evidence="5">
        <text>a fatty acyl-CoA + H2O = a fatty acid + CoA + H(+)</text>
        <dbReference type="Rhea" id="RHEA:16781"/>
        <dbReference type="ChEBI" id="CHEBI:15377"/>
        <dbReference type="ChEBI" id="CHEBI:15378"/>
        <dbReference type="ChEBI" id="CHEBI:28868"/>
        <dbReference type="ChEBI" id="CHEBI:57287"/>
        <dbReference type="ChEBI" id="CHEBI:77636"/>
        <dbReference type="EC" id="3.1.2.20"/>
    </reaction>
    <physiologicalReaction direction="left-to-right" evidence="5">
        <dbReference type="Rhea" id="RHEA:16782"/>
    </physiologicalReaction>
</comment>
<evidence type="ECO:0000313" key="11">
    <source>
        <dbReference type="Proteomes" id="UP000392064"/>
    </source>
</evidence>
<dbReference type="PANTHER" id="PTHR11066:SF34">
    <property type="entry name" value="ACYL-COENZYME A THIOESTERASE 8"/>
    <property type="match status" value="1"/>
</dbReference>
<dbReference type="InterPro" id="IPR025652">
    <property type="entry name" value="TesB_C"/>
</dbReference>
<dbReference type="GO" id="GO:0047617">
    <property type="term" value="F:fatty acyl-CoA hydrolase activity"/>
    <property type="evidence" value="ECO:0007669"/>
    <property type="project" value="UniProtKB-EC"/>
</dbReference>
<evidence type="ECO:0000256" key="3">
    <source>
        <dbReference type="ARBA" id="ARBA00022801"/>
    </source>
</evidence>
<dbReference type="Pfam" id="PF13622">
    <property type="entry name" value="4HBT_3"/>
    <property type="match status" value="1"/>
</dbReference>
<dbReference type="SUPFAM" id="SSF54637">
    <property type="entry name" value="Thioesterase/thiol ester dehydrase-isomerase"/>
    <property type="match status" value="2"/>
</dbReference>
<protein>
    <recommendedName>
        <fullName evidence="6">Acyl-CoA thioesterase 2</fullName>
    </recommendedName>
    <alternativeName>
        <fullName evidence="7">Thioesterase II</fullName>
    </alternativeName>
</protein>
<dbReference type="EMBL" id="CP045737">
    <property type="protein sequence ID" value="QGG41603.1"/>
    <property type="molecule type" value="Genomic_DNA"/>
</dbReference>
<keyword evidence="4" id="KW-0443">Lipid metabolism</keyword>
<sequence>MQEPAGPQLPKTPIDAILRLEQLDDLLYRSIPQPGAGRRMFGGQVAGQAVMAAGLTVPADRVIHSAHAHFLLPGDATIPVLFHVDAVRDGGSFTTRRVEAVQHGQVILHLTASFQKEEAGFEHQVATPNVPGPDDLPTPEVQFRDDPESLRWHATLTGKSPIEFRFPDTPTRVLAARGIAGPPRQSAWTRSTAPLPDDRLHQAAALTYLSDILLLSTALAPHRVVIQDPDLQFATLDHTIWFHSPCRADEWLLHDQESHWAGAGRAVCRGSFFDQSGRLVATTMQEGLLRMRSRQQ</sequence>
<keyword evidence="3" id="KW-0378">Hydrolase</keyword>
<evidence type="ECO:0000259" key="9">
    <source>
        <dbReference type="Pfam" id="PF13622"/>
    </source>
</evidence>
<dbReference type="RefSeq" id="WP_153652871.1">
    <property type="nucleotide sequence ID" value="NZ_CP045737.1"/>
</dbReference>
<dbReference type="InterPro" id="IPR042171">
    <property type="entry name" value="Acyl-CoA_hotdog"/>
</dbReference>
<dbReference type="AlphaFoldDB" id="A0A5Q2MIT0"/>
<evidence type="ECO:0000313" key="10">
    <source>
        <dbReference type="EMBL" id="QGG41603.1"/>
    </source>
</evidence>
<dbReference type="GO" id="GO:0009062">
    <property type="term" value="P:fatty acid catabolic process"/>
    <property type="evidence" value="ECO:0007669"/>
    <property type="project" value="TreeGrafter"/>
</dbReference>
<dbReference type="CDD" id="cd03445">
    <property type="entry name" value="Thioesterase_II_repeat2"/>
    <property type="match status" value="1"/>
</dbReference>
<dbReference type="InterPro" id="IPR003703">
    <property type="entry name" value="Acyl_CoA_thio"/>
</dbReference>
<name>A0A5Q2MIT0_9ACTN</name>